<dbReference type="GO" id="GO:0005524">
    <property type="term" value="F:ATP binding"/>
    <property type="evidence" value="ECO:0007669"/>
    <property type="project" value="UniProtKB-KW"/>
</dbReference>
<gene>
    <name evidence="6" type="ORF">A9R00_04540</name>
</gene>
<dbReference type="Proteomes" id="UP000227088">
    <property type="component" value="Unassembled WGS sequence"/>
</dbReference>
<dbReference type="InterPro" id="IPR020845">
    <property type="entry name" value="AMP-binding_CS"/>
</dbReference>
<comment type="similarity">
    <text evidence="1">Belongs to the ATP-dependent AMP-binding enzyme family.</text>
</comment>
<dbReference type="PANTHER" id="PTHR43107:SF15">
    <property type="entry name" value="FATTY ACID TRANSPORT PROTEIN 3, ISOFORM A"/>
    <property type="match status" value="1"/>
</dbReference>
<sequence>MSQSDIITTSQIIKKLPRLMSNLPHMLKGIRITNSTDKTKVVGLGWCFEKAVKKNPNGLAILYQDRKITYQELNQWVNQISHYLLSKGLKKGDCAAILLENRPELLATVLACAKIGVVSAMLNTSQKGKVLTHSINLVKPKIIIAGEECLAAYEDIRQYTNIETNKHLYLADHDTQADAGSTPDNWLNLSGEIKNQLDINPAQTNNIFREDPCFYIYTSGTTGLPKAVVFNHGRFMKLYGSFGVTAVRLKKDDRMYVPLPFYHATALGVCLSSVIAGSA</sequence>
<evidence type="ECO:0000313" key="7">
    <source>
        <dbReference type="Proteomes" id="UP000227088"/>
    </source>
</evidence>
<feature type="non-terminal residue" evidence="6">
    <location>
        <position position="279"/>
    </location>
</feature>
<accession>A0A1Y5HTU6</accession>
<dbReference type="GO" id="GO:0005324">
    <property type="term" value="F:long-chain fatty acid transmembrane transporter activity"/>
    <property type="evidence" value="ECO:0007669"/>
    <property type="project" value="TreeGrafter"/>
</dbReference>
<dbReference type="PROSITE" id="PS00455">
    <property type="entry name" value="AMP_BINDING"/>
    <property type="match status" value="1"/>
</dbReference>
<evidence type="ECO:0000256" key="1">
    <source>
        <dbReference type="ARBA" id="ARBA00006432"/>
    </source>
</evidence>
<proteinExistence type="inferred from homology"/>
<dbReference type="AlphaFoldDB" id="A0A1Y5HTU6"/>
<evidence type="ECO:0000256" key="3">
    <source>
        <dbReference type="ARBA" id="ARBA00022741"/>
    </source>
</evidence>
<protein>
    <submittedName>
        <fullName evidence="6">Long-chain-acyl-CoA synthetase</fullName>
    </submittedName>
</protein>
<evidence type="ECO:0000313" key="6">
    <source>
        <dbReference type="EMBL" id="OUS40731.1"/>
    </source>
</evidence>
<organism evidence="6 7">
    <name type="scientific">Oleispira antarctica</name>
    <dbReference type="NCBI Taxonomy" id="188908"/>
    <lineage>
        <taxon>Bacteria</taxon>
        <taxon>Pseudomonadati</taxon>
        <taxon>Pseudomonadota</taxon>
        <taxon>Gammaproteobacteria</taxon>
        <taxon>Oceanospirillales</taxon>
        <taxon>Oceanospirillaceae</taxon>
        <taxon>Oleispira</taxon>
    </lineage>
</organism>
<dbReference type="GO" id="GO:0004467">
    <property type="term" value="F:long-chain fatty acid-CoA ligase activity"/>
    <property type="evidence" value="ECO:0007669"/>
    <property type="project" value="TreeGrafter"/>
</dbReference>
<keyword evidence="3" id="KW-0547">Nucleotide-binding</keyword>
<dbReference type="InterPro" id="IPR042099">
    <property type="entry name" value="ANL_N_sf"/>
</dbReference>
<keyword evidence="4" id="KW-0067">ATP-binding</keyword>
<dbReference type="InterPro" id="IPR000873">
    <property type="entry name" value="AMP-dep_synth/lig_dom"/>
</dbReference>
<dbReference type="PANTHER" id="PTHR43107">
    <property type="entry name" value="LONG-CHAIN FATTY ACID TRANSPORT PROTEIN"/>
    <property type="match status" value="1"/>
</dbReference>
<evidence type="ECO:0000256" key="2">
    <source>
        <dbReference type="ARBA" id="ARBA00022598"/>
    </source>
</evidence>
<dbReference type="GO" id="GO:0044539">
    <property type="term" value="P:long-chain fatty acid import into cell"/>
    <property type="evidence" value="ECO:0007669"/>
    <property type="project" value="TreeGrafter"/>
</dbReference>
<comment type="caution">
    <text evidence="6">The sequence shown here is derived from an EMBL/GenBank/DDBJ whole genome shotgun (WGS) entry which is preliminary data.</text>
</comment>
<keyword evidence="2" id="KW-0436">Ligase</keyword>
<dbReference type="Pfam" id="PF00501">
    <property type="entry name" value="AMP-binding"/>
    <property type="match status" value="1"/>
</dbReference>
<reference evidence="7" key="1">
    <citation type="journal article" date="2017" name="Proc. Natl. Acad. Sci. U.S.A.">
        <title>Simulation of Deepwater Horizon oil plume reveals substrate specialization within a complex community of hydrocarbon degraders.</title>
        <authorList>
            <person name="Hu P."/>
            <person name="Dubinsky E.A."/>
            <person name="Probst A.J."/>
            <person name="Wang J."/>
            <person name="Sieber C.M.K."/>
            <person name="Tom L.M."/>
            <person name="Gardinali P."/>
            <person name="Banfield J.F."/>
            <person name="Atlas R.M."/>
            <person name="Andersen G.L."/>
        </authorList>
    </citation>
    <scope>NUCLEOTIDE SEQUENCE [LARGE SCALE GENOMIC DNA]</scope>
</reference>
<dbReference type="SUPFAM" id="SSF56801">
    <property type="entry name" value="Acetyl-CoA synthetase-like"/>
    <property type="match status" value="1"/>
</dbReference>
<dbReference type="EMBL" id="MABE01000262">
    <property type="protein sequence ID" value="OUS40731.1"/>
    <property type="molecule type" value="Genomic_DNA"/>
</dbReference>
<evidence type="ECO:0000256" key="4">
    <source>
        <dbReference type="ARBA" id="ARBA00022840"/>
    </source>
</evidence>
<name>A0A1Y5HTU6_OLEAN</name>
<dbReference type="GO" id="GO:0005886">
    <property type="term" value="C:plasma membrane"/>
    <property type="evidence" value="ECO:0007669"/>
    <property type="project" value="TreeGrafter"/>
</dbReference>
<feature type="domain" description="AMP-dependent synthetase/ligase" evidence="5">
    <location>
        <begin position="48"/>
        <end position="278"/>
    </location>
</feature>
<evidence type="ECO:0000259" key="5">
    <source>
        <dbReference type="Pfam" id="PF00501"/>
    </source>
</evidence>
<dbReference type="Gene3D" id="3.40.50.12780">
    <property type="entry name" value="N-terminal domain of ligase-like"/>
    <property type="match status" value="1"/>
</dbReference>